<proteinExistence type="predicted"/>
<dbReference type="PATRIC" id="fig|1590043.3.peg.2080"/>
<sequence length="346" mass="38565">MKNNKNKAITIAGVDIEPGKHAIVKLPLADLYTQTEMSIPIHIFHGKSAGPKVFISSVIHGDEINSVEIVRRVHAQRWLKHINGTLITLPIINVYGFMLRSRYLPDRRDLNRSFPGSQSGSLAARLANTLTTEIFSHCQYGIDLHTGAYGRINFPQLRVNLSTPGTKKLAKAFDAPVIIDAQLRDGSLRQVASEMNIPILVYEGGEALRFNELCIRMGVRGITKVLDYLGMIESPLLSKATLLKPLITKHTRWVRACDSGMLQFCKDFTKKFAVKKGETLAYIHDPFQVNPPQKIKAPFNGVVIGLTNLPVVNEGDAVFNIASTQRLKTLDAYIDDMRDEITQFDS</sequence>
<dbReference type="GO" id="GO:0016788">
    <property type="term" value="F:hydrolase activity, acting on ester bonds"/>
    <property type="evidence" value="ECO:0007669"/>
    <property type="project" value="InterPro"/>
</dbReference>
<dbReference type="Pfam" id="PF24827">
    <property type="entry name" value="AstE_AspA_cat"/>
    <property type="match status" value="1"/>
</dbReference>
<dbReference type="SUPFAM" id="SSF53187">
    <property type="entry name" value="Zn-dependent exopeptidases"/>
    <property type="match status" value="1"/>
</dbReference>
<dbReference type="EMBL" id="LKAJ02000001">
    <property type="protein sequence ID" value="MCS5711298.1"/>
    <property type="molecule type" value="Genomic_DNA"/>
</dbReference>
<evidence type="ECO:0000313" key="8">
    <source>
        <dbReference type="Proteomes" id="UP000051497"/>
    </source>
</evidence>
<dbReference type="CDD" id="cd06251">
    <property type="entry name" value="M14_ASTE_ASPA-like"/>
    <property type="match status" value="1"/>
</dbReference>
<evidence type="ECO:0000256" key="2">
    <source>
        <dbReference type="ARBA" id="ARBA00022723"/>
    </source>
</evidence>
<protein>
    <submittedName>
        <fullName evidence="6 7">Aspartoacylase</fullName>
    </submittedName>
</protein>
<keyword evidence="3" id="KW-0378">Hydrolase</keyword>
<comment type="cofactor">
    <cofactor evidence="1">
        <name>Zn(2+)</name>
        <dbReference type="ChEBI" id="CHEBI:29105"/>
    </cofactor>
</comment>
<dbReference type="PANTHER" id="PTHR37326:SF2">
    <property type="entry name" value="SUCCINYLGLUTAMATE DESUCCINYLASE_ASPARTOACYLASE FAMILY PROTEIN"/>
    <property type="match status" value="1"/>
</dbReference>
<organism evidence="6">
    <name type="scientific">Candidatus Berkiella aquae</name>
    <dbReference type="NCBI Taxonomy" id="295108"/>
    <lineage>
        <taxon>Bacteria</taxon>
        <taxon>Pseudomonadati</taxon>
        <taxon>Pseudomonadota</taxon>
        <taxon>Gammaproteobacteria</taxon>
        <taxon>Candidatus Berkiellales</taxon>
        <taxon>Candidatus Berkiellaceae</taxon>
        <taxon>Candidatus Berkiella</taxon>
    </lineage>
</organism>
<dbReference type="PANTHER" id="PTHR37326">
    <property type="entry name" value="BLL3975 PROTEIN"/>
    <property type="match status" value="1"/>
</dbReference>
<dbReference type="RefSeq" id="WP_075066666.1">
    <property type="nucleotide sequence ID" value="NZ_LKAJ02000001.1"/>
</dbReference>
<dbReference type="PIRSF" id="PIRSF039012">
    <property type="entry name" value="ASP"/>
    <property type="match status" value="1"/>
</dbReference>
<gene>
    <name evidence="7" type="ORF">HT99x_007615</name>
    <name evidence="6" type="ORF">HT99x_02039</name>
</gene>
<evidence type="ECO:0000256" key="1">
    <source>
        <dbReference type="ARBA" id="ARBA00001947"/>
    </source>
</evidence>
<reference evidence="7" key="3">
    <citation type="submission" date="2021-06" db="EMBL/GenBank/DDBJ databases">
        <title>Genomic Description and Analysis of Intracellular Bacteria, Candidatus Berkiella cookevillensis and Candidatus Berkiella aquae.</title>
        <authorList>
            <person name="Kidane D.T."/>
            <person name="Mehari Y.T."/>
            <person name="Rice F.C."/>
            <person name="Arivett B.A."/>
            <person name="Farone A.L."/>
            <person name="Berk S.G."/>
            <person name="Farone M.B."/>
        </authorList>
    </citation>
    <scope>NUCLEOTIDE SEQUENCE</scope>
    <source>
        <strain evidence="7">HT99</strain>
    </source>
</reference>
<comment type="caution">
    <text evidence="6">The sequence shown here is derived from an EMBL/GenBank/DDBJ whole genome shotgun (WGS) entry which is preliminary data.</text>
</comment>
<dbReference type="InterPro" id="IPR053138">
    <property type="entry name" value="N-alpha-Ac-DABA_deacetylase"/>
</dbReference>
<dbReference type="OrthoDB" id="9782876at2"/>
<dbReference type="GO" id="GO:0046872">
    <property type="term" value="F:metal ion binding"/>
    <property type="evidence" value="ECO:0007669"/>
    <property type="project" value="UniProtKB-KW"/>
</dbReference>
<dbReference type="EMBL" id="LKAJ01000008">
    <property type="protein sequence ID" value="KRG20822.1"/>
    <property type="molecule type" value="Genomic_DNA"/>
</dbReference>
<name>A0A0Q9YJJ7_9GAMM</name>
<dbReference type="AlphaFoldDB" id="A0A0Q9YJJ7"/>
<dbReference type="STRING" id="295108.HT99x_02039"/>
<evidence type="ECO:0000256" key="3">
    <source>
        <dbReference type="ARBA" id="ARBA00022801"/>
    </source>
</evidence>
<dbReference type="InterPro" id="IPR055438">
    <property type="entry name" value="AstE_AspA_cat"/>
</dbReference>
<accession>A0A0Q9YJJ7</accession>
<evidence type="ECO:0000259" key="5">
    <source>
        <dbReference type="Pfam" id="PF24827"/>
    </source>
</evidence>
<dbReference type="Gene3D" id="3.40.630.10">
    <property type="entry name" value="Zn peptidases"/>
    <property type="match status" value="1"/>
</dbReference>
<evidence type="ECO:0000313" key="6">
    <source>
        <dbReference type="EMBL" id="KRG20822.1"/>
    </source>
</evidence>
<dbReference type="InterPro" id="IPR043795">
    <property type="entry name" value="N-alpha-Ac-DABA-like"/>
</dbReference>
<keyword evidence="4" id="KW-0862">Zinc</keyword>
<dbReference type="Proteomes" id="UP000051497">
    <property type="component" value="Unassembled WGS sequence"/>
</dbReference>
<keyword evidence="8" id="KW-1185">Reference proteome</keyword>
<reference evidence="6" key="1">
    <citation type="submission" date="2015-09" db="EMBL/GenBank/DDBJ databases">
        <title>Draft Genome Sequences of Two Novel Amoeba-resistant Intranuclear Bacteria, Candidatus Berkiella cookevillensis and Candidatus Berkiella aquae.</title>
        <authorList>
            <person name="Mehari Y.T."/>
            <person name="Arivett B.A."/>
            <person name="Farone A.L."/>
            <person name="Gunderson J.H."/>
            <person name="Farone M.B."/>
        </authorList>
    </citation>
    <scope>NUCLEOTIDE SEQUENCE [LARGE SCALE GENOMIC DNA]</scope>
    <source>
        <strain evidence="6">HT99</strain>
    </source>
</reference>
<feature type="domain" description="Succinylglutamate desuccinylase/Aspartoacylase catalytic" evidence="5">
    <location>
        <begin position="49"/>
        <end position="229"/>
    </location>
</feature>
<keyword evidence="2" id="KW-0479">Metal-binding</keyword>
<evidence type="ECO:0000256" key="4">
    <source>
        <dbReference type="ARBA" id="ARBA00022833"/>
    </source>
</evidence>
<evidence type="ECO:0000313" key="7">
    <source>
        <dbReference type="EMBL" id="MCS5711298.1"/>
    </source>
</evidence>
<dbReference type="GO" id="GO:0016811">
    <property type="term" value="F:hydrolase activity, acting on carbon-nitrogen (but not peptide) bonds, in linear amides"/>
    <property type="evidence" value="ECO:0007669"/>
    <property type="project" value="InterPro"/>
</dbReference>
<reference evidence="7" key="2">
    <citation type="journal article" date="2016" name="Genome Announc.">
        <title>Draft Genome Sequences of Two Novel Amoeba-Resistant Intranuclear Bacteria, 'Candidatus Berkiella cookevillensis' and 'Candidatus Berkiella aquae'.</title>
        <authorList>
            <person name="Mehari Y.T."/>
            <person name="Arivett B.A."/>
            <person name="Farone A.L."/>
            <person name="Gunderson J.H."/>
            <person name="Farone M.B."/>
        </authorList>
    </citation>
    <scope>NUCLEOTIDE SEQUENCE</scope>
    <source>
        <strain evidence="7">HT99</strain>
    </source>
</reference>